<dbReference type="EMBL" id="CP017564">
    <property type="protein sequence ID" value="APA90264.2"/>
    <property type="molecule type" value="Genomic_DNA"/>
</dbReference>
<accession>A0ACA8AX52</accession>
<sequence length="99" mass="11341">MMTRELFERELSSLLRQRTAGTIALLSDSLAAYWDGHAVVYAFLCEHGSGSVDEEFDLDDYVWEEWQPPLEAWLASPVFEFRPEVFQWLADAPPFDAGP</sequence>
<keyword evidence="1" id="KW-0614">Plasmid</keyword>
<reference evidence="1" key="2">
    <citation type="submission" date="2021-06" db="EMBL/GenBank/DDBJ databases">
        <authorList>
            <person name="Rogers T.H."/>
            <person name="Ramsay J.P."/>
            <person name="Wang P."/>
            <person name="Terpolilli J."/>
        </authorList>
    </citation>
    <scope>NUCLEOTIDE SEQUENCE</scope>
    <source>
        <strain evidence="1">WSM5005</strain>
        <plasmid evidence="1">pl3WSM5005</plasmid>
    </source>
</reference>
<protein>
    <submittedName>
        <fullName evidence="1">Uncharacterized protein</fullName>
    </submittedName>
</protein>
<geneLocation type="plasmid" evidence="1 2">
    <name>pl3WSM5005</name>
</geneLocation>
<organism evidence="1 2">
    <name type="scientific">Paraburkholderia sprentiae WSM5005</name>
    <dbReference type="NCBI Taxonomy" id="754502"/>
    <lineage>
        <taxon>Bacteria</taxon>
        <taxon>Pseudomonadati</taxon>
        <taxon>Pseudomonadota</taxon>
        <taxon>Betaproteobacteria</taxon>
        <taxon>Burkholderiales</taxon>
        <taxon>Burkholderiaceae</taxon>
        <taxon>Paraburkholderia</taxon>
    </lineage>
</organism>
<dbReference type="Proteomes" id="UP000179860">
    <property type="component" value="Plasmid pl3WSM5005"/>
</dbReference>
<evidence type="ECO:0000313" key="2">
    <source>
        <dbReference type="Proteomes" id="UP000179860"/>
    </source>
</evidence>
<name>A0ACA8AX52_9BURK</name>
<gene>
    <name evidence="1" type="ORF">BJG93_34700</name>
</gene>
<reference evidence="1" key="1">
    <citation type="submission" date="2016-09" db="EMBL/GenBank/DDBJ databases">
        <title>The Complete Genome of Burkholderia sprentiae wsm5005.</title>
        <authorList>
            <person name="De Meyer S."/>
            <person name="Wang P."/>
            <person name="Terpolilli J."/>
        </authorList>
    </citation>
    <scope>NUCLEOTIDE SEQUENCE</scope>
    <source>
        <strain evidence="1">WSM5005</strain>
        <plasmid evidence="1">pl3WSM5005</plasmid>
    </source>
</reference>
<keyword evidence="2" id="KW-1185">Reference proteome</keyword>
<proteinExistence type="predicted"/>
<evidence type="ECO:0000313" key="1">
    <source>
        <dbReference type="EMBL" id="APA90264.2"/>
    </source>
</evidence>